<evidence type="ECO:0008006" key="3">
    <source>
        <dbReference type="Google" id="ProtNLM"/>
    </source>
</evidence>
<gene>
    <name evidence="1" type="ORF">I7412_36640</name>
</gene>
<evidence type="ECO:0000313" key="2">
    <source>
        <dbReference type="Proteomes" id="UP000604475"/>
    </source>
</evidence>
<proteinExistence type="predicted"/>
<dbReference type="Proteomes" id="UP000604475">
    <property type="component" value="Unassembled WGS sequence"/>
</dbReference>
<reference evidence="1" key="1">
    <citation type="submission" date="2020-12" db="EMBL/GenBank/DDBJ databases">
        <title>Genomic characterization of non-nitrogen-fixing Frankia strains.</title>
        <authorList>
            <person name="Carlos-Shanley C."/>
            <person name="Guerra T."/>
            <person name="Hahn D."/>
        </authorList>
    </citation>
    <scope>NUCLEOTIDE SEQUENCE</scope>
    <source>
        <strain evidence="1">CN6</strain>
    </source>
</reference>
<accession>A0A937RTN4</accession>
<sequence>MTLPAAPPARPRRAVGYVCVSDDEDLVNGLHQRLAGHARRTGLDLTEVYVDRPVSIDDLDRPGLALVIDEIAHHPEALLLVPDLSHLPTTATGWAELHERFTTVVTEIRALDAHPAGSSALSMGIAVSGPTAETGPAPTTSVGRARLTAQGLFEVTVLPDDDVASVVAALRQLPGAARFLEALGDVETTFVFVAASPSTGGHELLGDPVPFARVVSTGPVGGELVGLTAGDLADRLRAALDGMSLGPQDEHVLTWLATQTADRALTISSLLRRARGHAA</sequence>
<name>A0A937RTN4_9ACTN</name>
<dbReference type="AlphaFoldDB" id="A0A937RTN4"/>
<dbReference type="RefSeq" id="WP_203003900.1">
    <property type="nucleotide sequence ID" value="NZ_JADWYU010000175.1"/>
</dbReference>
<protein>
    <recommendedName>
        <fullName evidence="3">Resolvase/invertase-type recombinase catalytic domain-containing protein</fullName>
    </recommendedName>
</protein>
<organism evidence="1 2">
    <name type="scientific">Frankia nepalensis</name>
    <dbReference type="NCBI Taxonomy" id="1836974"/>
    <lineage>
        <taxon>Bacteria</taxon>
        <taxon>Bacillati</taxon>
        <taxon>Actinomycetota</taxon>
        <taxon>Actinomycetes</taxon>
        <taxon>Frankiales</taxon>
        <taxon>Frankiaceae</taxon>
        <taxon>Frankia</taxon>
    </lineage>
</organism>
<comment type="caution">
    <text evidence="1">The sequence shown here is derived from an EMBL/GenBank/DDBJ whole genome shotgun (WGS) entry which is preliminary data.</text>
</comment>
<keyword evidence="2" id="KW-1185">Reference proteome</keyword>
<dbReference type="EMBL" id="JAEACQ010000342">
    <property type="protein sequence ID" value="MBL7632588.1"/>
    <property type="molecule type" value="Genomic_DNA"/>
</dbReference>
<evidence type="ECO:0000313" key="1">
    <source>
        <dbReference type="EMBL" id="MBL7632588.1"/>
    </source>
</evidence>